<feature type="non-terminal residue" evidence="2">
    <location>
        <position position="94"/>
    </location>
</feature>
<dbReference type="Pfam" id="PF05050">
    <property type="entry name" value="Methyltransf_21"/>
    <property type="match status" value="1"/>
</dbReference>
<comment type="caution">
    <text evidence="2">The sequence shown here is derived from an EMBL/GenBank/DDBJ whole genome shotgun (WGS) entry which is preliminary data.</text>
</comment>
<proteinExistence type="predicted"/>
<accession>X1Q8Z3</accession>
<reference evidence="2" key="1">
    <citation type="journal article" date="2014" name="Front. Microbiol.">
        <title>High frequency of phylogenetically diverse reductive dehalogenase-homologous genes in deep subseafloor sedimentary metagenomes.</title>
        <authorList>
            <person name="Kawai M."/>
            <person name="Futagami T."/>
            <person name="Toyoda A."/>
            <person name="Takaki Y."/>
            <person name="Nishi S."/>
            <person name="Hori S."/>
            <person name="Arai W."/>
            <person name="Tsubouchi T."/>
            <person name="Morono Y."/>
            <person name="Uchiyama I."/>
            <person name="Ito T."/>
            <person name="Fujiyama A."/>
            <person name="Inagaki F."/>
            <person name="Takami H."/>
        </authorList>
    </citation>
    <scope>NUCLEOTIDE SEQUENCE</scope>
    <source>
        <strain evidence="2">Expedition CK06-06</strain>
    </source>
</reference>
<evidence type="ECO:0000313" key="2">
    <source>
        <dbReference type="EMBL" id="GAI39744.1"/>
    </source>
</evidence>
<dbReference type="InterPro" id="IPR029063">
    <property type="entry name" value="SAM-dependent_MTases_sf"/>
</dbReference>
<protein>
    <recommendedName>
        <fullName evidence="1">Methyltransferase FkbM domain-containing protein</fullName>
    </recommendedName>
</protein>
<dbReference type="CDD" id="cd02440">
    <property type="entry name" value="AdoMet_MTases"/>
    <property type="match status" value="1"/>
</dbReference>
<evidence type="ECO:0000259" key="1">
    <source>
        <dbReference type="Pfam" id="PF05050"/>
    </source>
</evidence>
<dbReference type="Gene3D" id="3.40.50.150">
    <property type="entry name" value="Vaccinia Virus protein VP39"/>
    <property type="match status" value="1"/>
</dbReference>
<dbReference type="NCBIfam" id="TIGR01444">
    <property type="entry name" value="fkbM_fam"/>
    <property type="match status" value="1"/>
</dbReference>
<gene>
    <name evidence="2" type="ORF">S06H3_50009</name>
</gene>
<organism evidence="2">
    <name type="scientific">marine sediment metagenome</name>
    <dbReference type="NCBI Taxonomy" id="412755"/>
    <lineage>
        <taxon>unclassified sequences</taxon>
        <taxon>metagenomes</taxon>
        <taxon>ecological metagenomes</taxon>
    </lineage>
</organism>
<name>X1Q8Z3_9ZZZZ</name>
<dbReference type="AlphaFoldDB" id="X1Q8Z3"/>
<dbReference type="EMBL" id="BARV01031623">
    <property type="protein sequence ID" value="GAI39744.1"/>
    <property type="molecule type" value="Genomic_DNA"/>
</dbReference>
<dbReference type="InterPro" id="IPR006342">
    <property type="entry name" value="FkbM_mtfrase"/>
</dbReference>
<dbReference type="SUPFAM" id="SSF53335">
    <property type="entry name" value="S-adenosyl-L-methionine-dependent methyltransferases"/>
    <property type="match status" value="1"/>
</dbReference>
<sequence length="94" mass="10470">MQSIVKKGMKVIDIGGYIGITTITIAKEIGPKGMVYSFEPLPKYFNILKENLTSNRLKNVEILKLAVTNQIEMTNFYDNGASSSIVPEKGLKKF</sequence>
<feature type="domain" description="Methyltransferase FkbM" evidence="1">
    <location>
        <begin position="13"/>
        <end position="81"/>
    </location>
</feature>